<dbReference type="GO" id="GO:0048046">
    <property type="term" value="C:apoplast"/>
    <property type="evidence" value="ECO:0007669"/>
    <property type="project" value="UniProtKB-SubCell"/>
</dbReference>
<comment type="subcellular location">
    <subcellularLocation>
        <location evidence="1">Secreted</location>
        <location evidence="1">Extracellular space</location>
        <location evidence="1">Apoplast</location>
    </subcellularLocation>
</comment>
<comment type="caution">
    <text evidence="7">The sequence shown here is derived from an EMBL/GenBank/DDBJ whole genome shotgun (WGS) entry which is preliminary data.</text>
</comment>
<organism evidence="7 8">
    <name type="scientific">Taxus chinensis</name>
    <name type="common">Chinese yew</name>
    <name type="synonym">Taxus wallichiana var. chinensis</name>
    <dbReference type="NCBI Taxonomy" id="29808"/>
    <lineage>
        <taxon>Eukaryota</taxon>
        <taxon>Viridiplantae</taxon>
        <taxon>Streptophyta</taxon>
        <taxon>Embryophyta</taxon>
        <taxon>Tracheophyta</taxon>
        <taxon>Spermatophyta</taxon>
        <taxon>Pinopsida</taxon>
        <taxon>Pinidae</taxon>
        <taxon>Conifers II</taxon>
        <taxon>Cupressales</taxon>
        <taxon>Taxaceae</taxon>
        <taxon>Taxus</taxon>
    </lineage>
</organism>
<keyword evidence="2" id="KW-0052">Apoplast</keyword>
<evidence type="ECO:0000256" key="5">
    <source>
        <dbReference type="ARBA" id="ARBA00023591"/>
    </source>
</evidence>
<reference evidence="7 8" key="1">
    <citation type="journal article" date="2021" name="Nat. Plants">
        <title>The Taxus genome provides insights into paclitaxel biosynthesis.</title>
        <authorList>
            <person name="Xiong X."/>
            <person name="Gou J."/>
            <person name="Liao Q."/>
            <person name="Li Y."/>
            <person name="Zhou Q."/>
            <person name="Bi G."/>
            <person name="Li C."/>
            <person name="Du R."/>
            <person name="Wang X."/>
            <person name="Sun T."/>
            <person name="Guo L."/>
            <person name="Liang H."/>
            <person name="Lu P."/>
            <person name="Wu Y."/>
            <person name="Zhang Z."/>
            <person name="Ro D.K."/>
            <person name="Shang Y."/>
            <person name="Huang S."/>
            <person name="Yan J."/>
        </authorList>
    </citation>
    <scope>NUCLEOTIDE SEQUENCE [LARGE SCALE GENOMIC DNA]</scope>
    <source>
        <strain evidence="7">Ta-2019</strain>
    </source>
</reference>
<feature type="signal peptide" evidence="6">
    <location>
        <begin position="1"/>
        <end position="23"/>
    </location>
</feature>
<protein>
    <recommendedName>
        <fullName evidence="9">Protein EXORDIUM-like 2</fullName>
    </recommendedName>
</protein>
<evidence type="ECO:0000256" key="4">
    <source>
        <dbReference type="ARBA" id="ARBA00022729"/>
    </source>
</evidence>
<sequence length="325" mass="34654">MGVLWAVCMAVVALSAVNGGASSSPYGQWRKLLGLVKEEPLVLKYHNGPLLTTTPLLNLHLLWYGKFTPAQRAIVVDFVQSLGMRKGEQGSSSVSTWWKTTEGYKGSAPSNSNPALGKQKVDETYSLGKSLKRSDIAALLETAVKSGALPPPETKKKGAELYLVLTSEDVMVENFCRSSCGFHGSATLKNVPYAYAWVGNSARQCPAQCAWPFHQPVYGPQTSPLLAPNADVGIDGMIINIATVIAGAVTNPFNTGYFQGDKEAPLEAVSACPGMFGKGAYPGYAGELLVDETTGGSYNAHGLNARTFLLPAMWDPSSRTCKTLV</sequence>
<proteinExistence type="inferred from homology"/>
<feature type="chain" id="PRO_5041281622" description="Protein EXORDIUM-like 2" evidence="6">
    <location>
        <begin position="24"/>
        <end position="325"/>
    </location>
</feature>
<dbReference type="EMBL" id="JAHRHJ020003813">
    <property type="protein sequence ID" value="KAH9287888.1"/>
    <property type="molecule type" value="Genomic_DNA"/>
</dbReference>
<keyword evidence="3" id="KW-0964">Secreted</keyword>
<evidence type="ECO:0000256" key="2">
    <source>
        <dbReference type="ARBA" id="ARBA00022523"/>
    </source>
</evidence>
<dbReference type="PANTHER" id="PTHR31279:SF3">
    <property type="entry name" value="PROTEIN EXORDIUM-LIKE 2"/>
    <property type="match status" value="1"/>
</dbReference>
<evidence type="ECO:0000256" key="6">
    <source>
        <dbReference type="SAM" id="SignalP"/>
    </source>
</evidence>
<evidence type="ECO:0000256" key="3">
    <source>
        <dbReference type="ARBA" id="ARBA00022525"/>
    </source>
</evidence>
<name>A0AA38F355_TAXCH</name>
<dbReference type="OMA" id="HWYGNFT"/>
<keyword evidence="4 6" id="KW-0732">Signal</keyword>
<dbReference type="Proteomes" id="UP000824469">
    <property type="component" value="Unassembled WGS sequence"/>
</dbReference>
<dbReference type="Pfam" id="PF04674">
    <property type="entry name" value="Phi_1"/>
    <property type="match status" value="1"/>
</dbReference>
<dbReference type="InterPro" id="IPR006766">
    <property type="entry name" value="EXORDIUM-like"/>
</dbReference>
<evidence type="ECO:0008006" key="9">
    <source>
        <dbReference type="Google" id="ProtNLM"/>
    </source>
</evidence>
<evidence type="ECO:0000313" key="8">
    <source>
        <dbReference type="Proteomes" id="UP000824469"/>
    </source>
</evidence>
<evidence type="ECO:0000313" key="7">
    <source>
        <dbReference type="EMBL" id="KAH9287888.1"/>
    </source>
</evidence>
<dbReference type="PANTHER" id="PTHR31279">
    <property type="entry name" value="PROTEIN EXORDIUM-LIKE 5"/>
    <property type="match status" value="1"/>
</dbReference>
<evidence type="ECO:0000256" key="1">
    <source>
        <dbReference type="ARBA" id="ARBA00004271"/>
    </source>
</evidence>
<dbReference type="AlphaFoldDB" id="A0AA38F355"/>
<gene>
    <name evidence="7" type="ORF">KI387_032005</name>
</gene>
<keyword evidence="8" id="KW-1185">Reference proteome</keyword>
<comment type="similarity">
    <text evidence="5">Belongs to the EXORDIUM family.</text>
</comment>
<accession>A0AA38F355</accession>